<gene>
    <name evidence="2" type="ORF">J2W95_000889</name>
</gene>
<accession>A0ABU1RZK0</accession>
<evidence type="ECO:0008006" key="4">
    <source>
        <dbReference type="Google" id="ProtNLM"/>
    </source>
</evidence>
<keyword evidence="3" id="KW-1185">Reference proteome</keyword>
<evidence type="ECO:0000313" key="3">
    <source>
        <dbReference type="Proteomes" id="UP001261871"/>
    </source>
</evidence>
<reference evidence="2 3" key="1">
    <citation type="submission" date="2023-07" db="EMBL/GenBank/DDBJ databases">
        <title>Sorghum-associated microbial communities from plants grown in Nebraska, USA.</title>
        <authorList>
            <person name="Schachtman D."/>
        </authorList>
    </citation>
    <scope>NUCLEOTIDE SEQUENCE [LARGE SCALE GENOMIC DNA]</scope>
    <source>
        <strain evidence="2 3">BE124</strain>
    </source>
</reference>
<evidence type="ECO:0000256" key="1">
    <source>
        <dbReference type="SAM" id="Phobius"/>
    </source>
</evidence>
<feature type="transmembrane region" description="Helical" evidence="1">
    <location>
        <begin position="66"/>
        <end position="86"/>
    </location>
</feature>
<evidence type="ECO:0000313" key="2">
    <source>
        <dbReference type="EMBL" id="MDR6844198.1"/>
    </source>
</evidence>
<dbReference type="RefSeq" id="WP_310004327.1">
    <property type="nucleotide sequence ID" value="NZ_JAVDTX010000002.1"/>
</dbReference>
<keyword evidence="1" id="KW-0812">Transmembrane</keyword>
<feature type="transmembrane region" description="Helical" evidence="1">
    <location>
        <begin position="38"/>
        <end position="59"/>
    </location>
</feature>
<organism evidence="2 3">
    <name type="scientific">Flavobacterium granuli</name>
    <dbReference type="NCBI Taxonomy" id="280093"/>
    <lineage>
        <taxon>Bacteria</taxon>
        <taxon>Pseudomonadati</taxon>
        <taxon>Bacteroidota</taxon>
        <taxon>Flavobacteriia</taxon>
        <taxon>Flavobacteriales</taxon>
        <taxon>Flavobacteriaceae</taxon>
        <taxon>Flavobacterium</taxon>
    </lineage>
</organism>
<keyword evidence="1" id="KW-0472">Membrane</keyword>
<dbReference type="Proteomes" id="UP001261871">
    <property type="component" value="Unassembled WGS sequence"/>
</dbReference>
<sequence length="131" mass="15057">MIKYLLCWFPMVLLAILNGAARDLWYKKYISELAAHQISTFSLIILIGIYSCLVVKWLPPNTAKQALIIGIVWSVLTLAFEFGFGIIRGSSWKQLLYAYNFTEGQIWILIPIWVAIAPYIAFKIISKNNYH</sequence>
<dbReference type="EMBL" id="JAVDTX010000002">
    <property type="protein sequence ID" value="MDR6844198.1"/>
    <property type="molecule type" value="Genomic_DNA"/>
</dbReference>
<comment type="caution">
    <text evidence="2">The sequence shown here is derived from an EMBL/GenBank/DDBJ whole genome shotgun (WGS) entry which is preliminary data.</text>
</comment>
<feature type="transmembrane region" description="Helical" evidence="1">
    <location>
        <begin position="106"/>
        <end position="125"/>
    </location>
</feature>
<name>A0ABU1RZK0_9FLAO</name>
<protein>
    <recommendedName>
        <fullName evidence="4">ABC-transporter type IV</fullName>
    </recommendedName>
</protein>
<proteinExistence type="predicted"/>
<keyword evidence="1" id="KW-1133">Transmembrane helix</keyword>